<evidence type="ECO:0000313" key="3">
    <source>
        <dbReference type="Proteomes" id="UP001375382"/>
    </source>
</evidence>
<accession>A0ABU8C3G3</accession>
<reference evidence="2 3" key="1">
    <citation type="journal article" date="2023" name="Ecotoxicol. Environ. Saf.">
        <title>Mercury remediation potential of mercury-resistant strain Rheinheimera metallidurans sp. nov. isolated from a municipal waste dumping site.</title>
        <authorList>
            <person name="Yadav V."/>
            <person name="Manjhi A."/>
            <person name="Vadakedath N."/>
        </authorList>
    </citation>
    <scope>NUCLEOTIDE SEQUENCE [LARGE SCALE GENOMIC DNA]</scope>
    <source>
        <strain evidence="2 3">E-49</strain>
    </source>
</reference>
<feature type="transmembrane region" description="Helical" evidence="1">
    <location>
        <begin position="347"/>
        <end position="369"/>
    </location>
</feature>
<dbReference type="EMBL" id="JALAAR010000003">
    <property type="protein sequence ID" value="MEH8016450.1"/>
    <property type="molecule type" value="Genomic_DNA"/>
</dbReference>
<evidence type="ECO:0000313" key="2">
    <source>
        <dbReference type="EMBL" id="MEH8016450.1"/>
    </source>
</evidence>
<feature type="transmembrane region" description="Helical" evidence="1">
    <location>
        <begin position="12"/>
        <end position="37"/>
    </location>
</feature>
<gene>
    <name evidence="2" type="ORF">MN202_04350</name>
</gene>
<feature type="transmembrane region" description="Helical" evidence="1">
    <location>
        <begin position="418"/>
        <end position="438"/>
    </location>
</feature>
<dbReference type="RefSeq" id="WP_335734870.1">
    <property type="nucleotide sequence ID" value="NZ_JALAAR010000003.1"/>
</dbReference>
<dbReference type="PANTHER" id="PTHR34219">
    <property type="entry name" value="IRON-REGULATED INNER MEMBRANE PROTEIN-RELATED"/>
    <property type="match status" value="1"/>
</dbReference>
<sequence>MKAQTLRSALDGHGWLGIFISVPLFIIFWAGSLTLFYPELKKWAELPQFPVDTTQAVLPVDQVLRQTLAQYPVDHSQTLFLVLPDENLPWYQFYLPQLPAADGVKADMLELLVHPVSGDVVTTAEQFHFADFLYKLHIDLQLPAGDYLVGIITLLFMVIIFTGVVVQFKKLFSHFFLYRTDKTSRYQLTDLHNVIGVISLPYSFIFALTGLMFNLGLISQLVTLTLVYDGDRQRLLADAGFARVVAQPSGQVQQMPDLDQLIADWEQQQNAHAHSVRLNHYGDQNALIRLIGQHNDNFAQRIDMTYRVRDGQFPPDINPAQRNAFADGTRFLYALHFGHFAGVDLRIIYFLLGLGVCAIIVAGNMLWLNKYSKKRDISPRVCRLLHATTLGGCIGIVLATGVGFLLERTLAPAWLNRTPVIEIAFAGTLLFSMLAAWFSHRAKHFVRQGMLACALLLLLTVAGDVLMFGPQLLQLAQTGSAEVLAVSCSFALLAMLLLWLASRFRLTASQQPEYQYQQ</sequence>
<proteinExistence type="predicted"/>
<dbReference type="InterPro" id="IPR005625">
    <property type="entry name" value="PepSY-ass_TM"/>
</dbReference>
<evidence type="ECO:0000256" key="1">
    <source>
        <dbReference type="SAM" id="Phobius"/>
    </source>
</evidence>
<feature type="transmembrane region" description="Helical" evidence="1">
    <location>
        <begin position="450"/>
        <end position="469"/>
    </location>
</feature>
<keyword evidence="1" id="KW-0472">Membrane</keyword>
<dbReference type="PANTHER" id="PTHR34219:SF3">
    <property type="entry name" value="BLL7967 PROTEIN"/>
    <property type="match status" value="1"/>
</dbReference>
<feature type="transmembrane region" description="Helical" evidence="1">
    <location>
        <begin position="481"/>
        <end position="501"/>
    </location>
</feature>
<feature type="transmembrane region" description="Helical" evidence="1">
    <location>
        <begin position="147"/>
        <end position="172"/>
    </location>
</feature>
<organism evidence="2 3">
    <name type="scientific">Rheinheimera muenzenbergensis</name>
    <dbReference type="NCBI Taxonomy" id="1193628"/>
    <lineage>
        <taxon>Bacteria</taxon>
        <taxon>Pseudomonadati</taxon>
        <taxon>Pseudomonadota</taxon>
        <taxon>Gammaproteobacteria</taxon>
        <taxon>Chromatiales</taxon>
        <taxon>Chromatiaceae</taxon>
        <taxon>Rheinheimera</taxon>
    </lineage>
</organism>
<name>A0ABU8C3G3_9GAMM</name>
<feature type="transmembrane region" description="Helical" evidence="1">
    <location>
        <begin position="193"/>
        <end position="218"/>
    </location>
</feature>
<keyword evidence="1" id="KW-0812">Transmembrane</keyword>
<feature type="transmembrane region" description="Helical" evidence="1">
    <location>
        <begin position="381"/>
        <end position="406"/>
    </location>
</feature>
<comment type="caution">
    <text evidence="2">The sequence shown here is derived from an EMBL/GenBank/DDBJ whole genome shotgun (WGS) entry which is preliminary data.</text>
</comment>
<dbReference type="Proteomes" id="UP001375382">
    <property type="component" value="Unassembled WGS sequence"/>
</dbReference>
<keyword evidence="1" id="KW-1133">Transmembrane helix</keyword>
<keyword evidence="3" id="KW-1185">Reference proteome</keyword>
<dbReference type="Pfam" id="PF03929">
    <property type="entry name" value="PepSY_TM"/>
    <property type="match status" value="1"/>
</dbReference>
<protein>
    <submittedName>
        <fullName evidence="2">PepSY domain-containing protein</fullName>
    </submittedName>
</protein>